<feature type="transmembrane region" description="Helical" evidence="1">
    <location>
        <begin position="296"/>
        <end position="315"/>
    </location>
</feature>
<name>A0A498DIM2_9BACI</name>
<feature type="transmembrane region" description="Helical" evidence="1">
    <location>
        <begin position="36"/>
        <end position="54"/>
    </location>
</feature>
<dbReference type="PANTHER" id="PTHR37814">
    <property type="entry name" value="CONSERVED MEMBRANE PROTEIN"/>
    <property type="match status" value="1"/>
</dbReference>
<comment type="caution">
    <text evidence="2">The sequence shown here is derived from an EMBL/GenBank/DDBJ whole genome shotgun (WGS) entry which is preliminary data.</text>
</comment>
<evidence type="ECO:0000313" key="2">
    <source>
        <dbReference type="EMBL" id="RLL41322.1"/>
    </source>
</evidence>
<feature type="transmembrane region" description="Helical" evidence="1">
    <location>
        <begin position="115"/>
        <end position="133"/>
    </location>
</feature>
<reference evidence="2 3" key="1">
    <citation type="submission" date="2018-10" db="EMBL/GenBank/DDBJ databases">
        <title>Oceanobacillus sp. YLB-02 draft genome.</title>
        <authorList>
            <person name="Yu L."/>
        </authorList>
    </citation>
    <scope>NUCLEOTIDE SEQUENCE [LARGE SCALE GENOMIC DNA]</scope>
    <source>
        <strain evidence="2 3">YLB-02</strain>
    </source>
</reference>
<keyword evidence="3" id="KW-1185">Reference proteome</keyword>
<dbReference type="GO" id="GO:0016020">
    <property type="term" value="C:membrane"/>
    <property type="evidence" value="ECO:0007669"/>
    <property type="project" value="InterPro"/>
</dbReference>
<dbReference type="PANTHER" id="PTHR37814:SF1">
    <property type="entry name" value="MEMBRANE PROTEIN"/>
    <property type="match status" value="1"/>
</dbReference>
<dbReference type="RefSeq" id="WP_121524713.1">
    <property type="nucleotide sequence ID" value="NZ_RCHR01000008.1"/>
</dbReference>
<feature type="transmembrane region" description="Helical" evidence="1">
    <location>
        <begin position="259"/>
        <end position="284"/>
    </location>
</feature>
<dbReference type="GO" id="GO:0009847">
    <property type="term" value="P:spore germination"/>
    <property type="evidence" value="ECO:0007669"/>
    <property type="project" value="InterPro"/>
</dbReference>
<dbReference type="EMBL" id="RCHR01000008">
    <property type="protein sequence ID" value="RLL41322.1"/>
    <property type="molecule type" value="Genomic_DNA"/>
</dbReference>
<feature type="transmembrane region" description="Helical" evidence="1">
    <location>
        <begin position="181"/>
        <end position="205"/>
    </location>
</feature>
<dbReference type="InterPro" id="IPR004761">
    <property type="entry name" value="Spore_GerAB"/>
</dbReference>
<feature type="transmembrane region" description="Helical" evidence="1">
    <location>
        <begin position="89"/>
        <end position="109"/>
    </location>
</feature>
<keyword evidence="1" id="KW-0472">Membrane</keyword>
<evidence type="ECO:0000256" key="1">
    <source>
        <dbReference type="SAM" id="Phobius"/>
    </source>
</evidence>
<sequence length="344" mass="38093">MKQGISVLLVAATYIGTVIGAGFATGKEIVTFFSRFGAVGALGILISCYLFILLGNKIMVISTRIEAYSFKEFNDYIFGNKLGKLINSMIFIIVISTTSVMLSGAGAVFHEQLGIPFQVGIISTLLLCYFVVLKGLDGIFAINAYIVPLIILFGLFIFFSMFDHQPGKLLDLLTLTVPDHIHWLISPFSYASFNLITALVVLVPLGKEIKDERVLKWGSTLGGIGLCVILLLSHFSLIANPNSFLFDIPMAEIVKQLGSLIHIMFVVVIYGEIFNTVVANVYGVARQLKTSFHLKYQHAVWLILLVIFCISQIGYGQLLSTLYPFFGYVGLFYLVVLLFKRKPE</sequence>
<dbReference type="InterPro" id="IPR038728">
    <property type="entry name" value="YkvI-like"/>
</dbReference>
<feature type="transmembrane region" description="Helical" evidence="1">
    <location>
        <begin position="140"/>
        <end position="161"/>
    </location>
</feature>
<evidence type="ECO:0008006" key="4">
    <source>
        <dbReference type="Google" id="ProtNLM"/>
    </source>
</evidence>
<accession>A0A498DIM2</accession>
<dbReference type="AlphaFoldDB" id="A0A498DIM2"/>
<keyword evidence="1" id="KW-0812">Transmembrane</keyword>
<protein>
    <recommendedName>
        <fullName evidence="4">Amino acid/polyamine transporter II</fullName>
    </recommendedName>
</protein>
<feature type="transmembrane region" description="Helical" evidence="1">
    <location>
        <begin position="321"/>
        <end position="339"/>
    </location>
</feature>
<dbReference type="InterPro" id="IPR038377">
    <property type="entry name" value="Na/Glc_symporter_sf"/>
</dbReference>
<dbReference type="Gene3D" id="1.20.1730.10">
    <property type="entry name" value="Sodium/glucose cotransporter"/>
    <property type="match status" value="1"/>
</dbReference>
<proteinExistence type="predicted"/>
<gene>
    <name evidence="2" type="ORF">D8M04_17520</name>
</gene>
<dbReference type="Proteomes" id="UP000270219">
    <property type="component" value="Unassembled WGS sequence"/>
</dbReference>
<evidence type="ECO:0000313" key="3">
    <source>
        <dbReference type="Proteomes" id="UP000270219"/>
    </source>
</evidence>
<dbReference type="Pfam" id="PF03845">
    <property type="entry name" value="Spore_permease"/>
    <property type="match status" value="1"/>
</dbReference>
<feature type="transmembrane region" description="Helical" evidence="1">
    <location>
        <begin position="217"/>
        <end position="239"/>
    </location>
</feature>
<organism evidence="2 3">
    <name type="scientific">Oceanobacillus piezotolerans</name>
    <dbReference type="NCBI Taxonomy" id="2448030"/>
    <lineage>
        <taxon>Bacteria</taxon>
        <taxon>Bacillati</taxon>
        <taxon>Bacillota</taxon>
        <taxon>Bacilli</taxon>
        <taxon>Bacillales</taxon>
        <taxon>Bacillaceae</taxon>
        <taxon>Oceanobacillus</taxon>
    </lineage>
</organism>
<dbReference type="OrthoDB" id="4424890at2"/>
<keyword evidence="1" id="KW-1133">Transmembrane helix</keyword>